<accession>A0A834RB98</accession>
<reference evidence="9" key="1">
    <citation type="journal article" date="2020" name="PLoS Negl. Trop. Dis.">
        <title>High-quality nuclear genome for Sarcoptes scabiei-A critical resource for a neglected parasite.</title>
        <authorList>
            <person name="Korhonen P.K."/>
            <person name="Gasser R.B."/>
            <person name="Ma G."/>
            <person name="Wang T."/>
            <person name="Stroehlein A.J."/>
            <person name="Young N.D."/>
            <person name="Ang C.S."/>
            <person name="Fernando D.D."/>
            <person name="Lu H.C."/>
            <person name="Taylor S."/>
            <person name="Reynolds S.L."/>
            <person name="Mofiz E."/>
            <person name="Najaraj S.H."/>
            <person name="Gowda H."/>
            <person name="Madugundu A."/>
            <person name="Renuse S."/>
            <person name="Holt D."/>
            <person name="Pandey A."/>
            <person name="Papenfuss A.T."/>
            <person name="Fischer K."/>
        </authorList>
    </citation>
    <scope>NUCLEOTIDE SEQUENCE [LARGE SCALE GENOMIC DNA]</scope>
</reference>
<evidence type="ECO:0000313" key="8">
    <source>
        <dbReference type="EnsemblMetazoa" id="KAF7494214.1"/>
    </source>
</evidence>
<dbReference type="PANTHER" id="PTHR21213">
    <property type="entry name" value="GEO09665P1-RELATED"/>
    <property type="match status" value="1"/>
</dbReference>
<evidence type="ECO:0000256" key="5">
    <source>
        <dbReference type="SAM" id="MobiDB-lite"/>
    </source>
</evidence>
<dbReference type="GO" id="GO:0005737">
    <property type="term" value="C:cytoplasm"/>
    <property type="evidence" value="ECO:0007669"/>
    <property type="project" value="UniProtKB-SubCell"/>
</dbReference>
<dbReference type="Pfam" id="PF04419">
    <property type="entry name" value="SERF-like_N"/>
    <property type="match status" value="1"/>
</dbReference>
<evidence type="ECO:0000313" key="7">
    <source>
        <dbReference type="EMBL" id="KAF7494214.1"/>
    </source>
</evidence>
<sequence>MARGQQKLQSQQRAQKKAQEMKRQQGHDQKAAAQAALIHKCSVCMVNIDDDKRN</sequence>
<organism evidence="7">
    <name type="scientific">Sarcoptes scabiei</name>
    <name type="common">Itch mite</name>
    <name type="synonym">Acarus scabiei</name>
    <dbReference type="NCBI Taxonomy" id="52283"/>
    <lineage>
        <taxon>Eukaryota</taxon>
        <taxon>Metazoa</taxon>
        <taxon>Ecdysozoa</taxon>
        <taxon>Arthropoda</taxon>
        <taxon>Chelicerata</taxon>
        <taxon>Arachnida</taxon>
        <taxon>Acari</taxon>
        <taxon>Acariformes</taxon>
        <taxon>Sarcoptiformes</taxon>
        <taxon>Astigmata</taxon>
        <taxon>Psoroptidia</taxon>
        <taxon>Sarcoptoidea</taxon>
        <taxon>Sarcoptidae</taxon>
        <taxon>Sarcoptinae</taxon>
        <taxon>Sarcoptes</taxon>
    </lineage>
</organism>
<evidence type="ECO:0000256" key="2">
    <source>
        <dbReference type="ARBA" id="ARBA00004496"/>
    </source>
</evidence>
<dbReference type="AlphaFoldDB" id="A0A834RB98"/>
<feature type="domain" description="Small EDRK-rich factor-like N-terminal" evidence="6">
    <location>
        <begin position="1"/>
        <end position="37"/>
    </location>
</feature>
<name>A0A834RB98_SARSC</name>
<dbReference type="EMBL" id="WVUK01000053">
    <property type="protein sequence ID" value="KAF7494214.1"/>
    <property type="molecule type" value="Genomic_DNA"/>
</dbReference>
<dbReference type="EnsemblMetazoa" id="SSS_5894s_mrna">
    <property type="protein sequence ID" value="KAF7494214.1"/>
    <property type="gene ID" value="SSS_5894"/>
</dbReference>
<feature type="region of interest" description="Disordered" evidence="5">
    <location>
        <begin position="1"/>
        <end position="34"/>
    </location>
</feature>
<dbReference type="SUPFAM" id="SSF118359">
    <property type="entry name" value="Expressed protein At2g23090/F21P24.15"/>
    <property type="match status" value="1"/>
</dbReference>
<dbReference type="OrthoDB" id="73348at2759"/>
<reference evidence="7" key="2">
    <citation type="submission" date="2020-01" db="EMBL/GenBank/DDBJ databases">
        <authorList>
            <person name="Korhonen P.K.K."/>
            <person name="Guangxu M.G."/>
            <person name="Wang T.W."/>
            <person name="Stroehlein A.J.S."/>
            <person name="Young N.D."/>
            <person name="Ang C.-S.A."/>
            <person name="Fernando D.W.F."/>
            <person name="Lu H.L."/>
            <person name="Taylor S.T."/>
            <person name="Ehtesham M.E.M."/>
            <person name="Najaraj S.H.N."/>
            <person name="Harsha G.H.G."/>
            <person name="Madugundu A.M."/>
            <person name="Renuse S.R."/>
            <person name="Holt D.H."/>
            <person name="Pandey A.P."/>
            <person name="Papenfuss A.P."/>
            <person name="Gasser R.B.G."/>
            <person name="Fischer K.F."/>
        </authorList>
    </citation>
    <scope>NUCLEOTIDE SEQUENCE</scope>
    <source>
        <strain evidence="7">SSS_KF_BRIS2020</strain>
    </source>
</reference>
<evidence type="ECO:0000256" key="4">
    <source>
        <dbReference type="ARBA" id="ARBA00023242"/>
    </source>
</evidence>
<keyword evidence="9" id="KW-1185">Reference proteome</keyword>
<dbReference type="InterPro" id="IPR045230">
    <property type="entry name" value="MBS1/2-like"/>
</dbReference>
<dbReference type="InterPro" id="IPR026939">
    <property type="entry name" value="ZNF706/At2g23090_sf"/>
</dbReference>
<evidence type="ECO:0000256" key="1">
    <source>
        <dbReference type="ARBA" id="ARBA00004123"/>
    </source>
</evidence>
<keyword evidence="4" id="KW-0539">Nucleus</keyword>
<reference evidence="8" key="3">
    <citation type="submission" date="2022-06" db="UniProtKB">
        <authorList>
            <consortium name="EnsemblMetazoa"/>
        </authorList>
    </citation>
    <scope>IDENTIFICATION</scope>
</reference>
<comment type="subcellular location">
    <subcellularLocation>
        <location evidence="2">Cytoplasm</location>
    </subcellularLocation>
    <subcellularLocation>
        <location evidence="1">Nucleus</location>
    </subcellularLocation>
</comment>
<evidence type="ECO:0000256" key="3">
    <source>
        <dbReference type="ARBA" id="ARBA00022490"/>
    </source>
</evidence>
<protein>
    <submittedName>
        <fullName evidence="7">Zinc finger protein</fullName>
    </submittedName>
</protein>
<evidence type="ECO:0000259" key="6">
    <source>
        <dbReference type="Pfam" id="PF04419"/>
    </source>
</evidence>
<dbReference type="GO" id="GO:0005634">
    <property type="term" value="C:nucleus"/>
    <property type="evidence" value="ECO:0007669"/>
    <property type="project" value="UniProtKB-SubCell"/>
</dbReference>
<feature type="compositionally biased region" description="Low complexity" evidence="5">
    <location>
        <begin position="1"/>
        <end position="13"/>
    </location>
</feature>
<proteinExistence type="predicted"/>
<dbReference type="PANTHER" id="PTHR21213:SF0">
    <property type="entry name" value="ZINC FINGER PROTEIN 706"/>
    <property type="match status" value="1"/>
</dbReference>
<gene>
    <name evidence="7" type="ORF">SSS_5894</name>
</gene>
<evidence type="ECO:0000313" key="9">
    <source>
        <dbReference type="Proteomes" id="UP000070412"/>
    </source>
</evidence>
<keyword evidence="3" id="KW-0963">Cytoplasm</keyword>
<dbReference type="InterPro" id="IPR007513">
    <property type="entry name" value="SERF-like_N"/>
</dbReference>
<dbReference type="Proteomes" id="UP000070412">
    <property type="component" value="Unassembled WGS sequence"/>
</dbReference>
<feature type="compositionally biased region" description="Basic and acidic residues" evidence="5">
    <location>
        <begin position="17"/>
        <end position="30"/>
    </location>
</feature>
<dbReference type="Gene3D" id="4.10.1050.10">
    <property type="entry name" value="At2g23090-like"/>
    <property type="match status" value="1"/>
</dbReference>